<dbReference type="Proteomes" id="UP000887458">
    <property type="component" value="Unassembled WGS sequence"/>
</dbReference>
<keyword evidence="2" id="KW-1185">Reference proteome</keyword>
<gene>
    <name evidence="1" type="ORF">DERP_009936</name>
</gene>
<reference evidence="1 2" key="2">
    <citation type="journal article" date="2022" name="Mol. Biol. Evol.">
        <title>Comparative Genomics Reveals Insights into the Divergent Evolution of Astigmatic Mites and Household Pest Adaptations.</title>
        <authorList>
            <person name="Xiong Q."/>
            <person name="Wan A.T."/>
            <person name="Liu X."/>
            <person name="Fung C.S."/>
            <person name="Xiao X."/>
            <person name="Malainual N."/>
            <person name="Hou J."/>
            <person name="Wang L."/>
            <person name="Wang M."/>
            <person name="Yang K.Y."/>
            <person name="Cui Y."/>
            <person name="Leung E.L."/>
            <person name="Nong W."/>
            <person name="Shin S.K."/>
            <person name="Au S.W."/>
            <person name="Jeong K.Y."/>
            <person name="Chew F.T."/>
            <person name="Hui J.H."/>
            <person name="Leung T.F."/>
            <person name="Tungtrongchitr A."/>
            <person name="Zhong N."/>
            <person name="Liu Z."/>
            <person name="Tsui S.K."/>
        </authorList>
    </citation>
    <scope>NUCLEOTIDE SEQUENCE [LARGE SCALE GENOMIC DNA]</scope>
    <source>
        <strain evidence="1">Derp</strain>
    </source>
</reference>
<reference evidence="1 2" key="1">
    <citation type="journal article" date="2018" name="J. Allergy Clin. Immunol.">
        <title>High-quality assembly of Dermatophagoides pteronyssinus genome and transcriptome reveals a wide range of novel allergens.</title>
        <authorList>
            <person name="Liu X.Y."/>
            <person name="Yang K.Y."/>
            <person name="Wang M.Q."/>
            <person name="Kwok J.S."/>
            <person name="Zeng X."/>
            <person name="Yang Z."/>
            <person name="Xiao X.J."/>
            <person name="Lau C.P."/>
            <person name="Li Y."/>
            <person name="Huang Z.M."/>
            <person name="Ba J.G."/>
            <person name="Yim A.K."/>
            <person name="Ouyang C.Y."/>
            <person name="Ngai S.M."/>
            <person name="Chan T.F."/>
            <person name="Leung E.L."/>
            <person name="Liu L."/>
            <person name="Liu Z.G."/>
            <person name="Tsui S.K."/>
        </authorList>
    </citation>
    <scope>NUCLEOTIDE SEQUENCE [LARGE SCALE GENOMIC DNA]</scope>
    <source>
        <strain evidence="1">Derp</strain>
    </source>
</reference>
<dbReference type="EMBL" id="NJHN03000090">
    <property type="protein sequence ID" value="KAH9416573.1"/>
    <property type="molecule type" value="Genomic_DNA"/>
</dbReference>
<proteinExistence type="predicted"/>
<name>A0ABQ8J1Z7_DERPT</name>
<sequence length="110" mass="13582">MEEKYQNQKAEYFWIPIRPVEADHDDHHHQIKEKYVHFEYHHMNFDPLKYIVYFYDPNNIMDHLLLHLLIHFHLCFFKGILEGKIEKDFKKTSSLKLPFQRNVSPVRSRK</sequence>
<organism evidence="1 2">
    <name type="scientific">Dermatophagoides pteronyssinus</name>
    <name type="common">European house dust mite</name>
    <dbReference type="NCBI Taxonomy" id="6956"/>
    <lineage>
        <taxon>Eukaryota</taxon>
        <taxon>Metazoa</taxon>
        <taxon>Ecdysozoa</taxon>
        <taxon>Arthropoda</taxon>
        <taxon>Chelicerata</taxon>
        <taxon>Arachnida</taxon>
        <taxon>Acari</taxon>
        <taxon>Acariformes</taxon>
        <taxon>Sarcoptiformes</taxon>
        <taxon>Astigmata</taxon>
        <taxon>Psoroptidia</taxon>
        <taxon>Analgoidea</taxon>
        <taxon>Pyroglyphidae</taxon>
        <taxon>Dermatophagoidinae</taxon>
        <taxon>Dermatophagoides</taxon>
    </lineage>
</organism>
<evidence type="ECO:0000313" key="2">
    <source>
        <dbReference type="Proteomes" id="UP000887458"/>
    </source>
</evidence>
<comment type="caution">
    <text evidence="1">The sequence shown here is derived from an EMBL/GenBank/DDBJ whole genome shotgun (WGS) entry which is preliminary data.</text>
</comment>
<accession>A0ABQ8J1Z7</accession>
<protein>
    <submittedName>
        <fullName evidence="1">Uncharacterized protein</fullName>
    </submittedName>
</protein>
<evidence type="ECO:0000313" key="1">
    <source>
        <dbReference type="EMBL" id="KAH9416573.1"/>
    </source>
</evidence>